<feature type="domain" description="C2H2-type" evidence="1">
    <location>
        <begin position="18"/>
        <end position="38"/>
    </location>
</feature>
<proteinExistence type="predicted"/>
<dbReference type="GO" id="GO:0003676">
    <property type="term" value="F:nucleic acid binding"/>
    <property type="evidence" value="ECO:0007669"/>
    <property type="project" value="InterPro"/>
</dbReference>
<dbReference type="GO" id="GO:0004519">
    <property type="term" value="F:endonuclease activity"/>
    <property type="evidence" value="ECO:0007669"/>
    <property type="project" value="InterPro"/>
</dbReference>
<dbReference type="Pfam" id="PF01844">
    <property type="entry name" value="HNH"/>
    <property type="match status" value="1"/>
</dbReference>
<evidence type="ECO:0000259" key="1">
    <source>
        <dbReference type="PROSITE" id="PS00028"/>
    </source>
</evidence>
<organism evidence="2">
    <name type="scientific">viral metagenome</name>
    <dbReference type="NCBI Taxonomy" id="1070528"/>
    <lineage>
        <taxon>unclassified sequences</taxon>
        <taxon>metagenomes</taxon>
        <taxon>organismal metagenomes</taxon>
    </lineage>
</organism>
<reference evidence="2" key="1">
    <citation type="journal article" date="2020" name="Nature">
        <title>Giant virus diversity and host interactions through global metagenomics.</title>
        <authorList>
            <person name="Schulz F."/>
            <person name="Roux S."/>
            <person name="Paez-Espino D."/>
            <person name="Jungbluth S."/>
            <person name="Walsh D.A."/>
            <person name="Denef V.J."/>
            <person name="McMahon K.D."/>
            <person name="Konstantinidis K.T."/>
            <person name="Eloe-Fadrosh E.A."/>
            <person name="Kyrpides N.C."/>
            <person name="Woyke T."/>
        </authorList>
    </citation>
    <scope>NUCLEOTIDE SEQUENCE</scope>
    <source>
        <strain evidence="2">GVMAG-S-ERX555907-63</strain>
    </source>
</reference>
<evidence type="ECO:0000313" key="2">
    <source>
        <dbReference type="EMBL" id="QHU22923.1"/>
    </source>
</evidence>
<accession>A0A6C0L056</accession>
<dbReference type="CDD" id="cd00085">
    <property type="entry name" value="HNHc"/>
    <property type="match status" value="1"/>
</dbReference>
<name>A0A6C0L056_9ZZZZ</name>
<sequence>MDKRKGKRIMLQIQNNKCLMCKKEFNNMTPHEIHHIDHNRTNNTLNNFVVLCSNCHSAVHRYGVKLPN</sequence>
<dbReference type="PROSITE" id="PS00028">
    <property type="entry name" value="ZINC_FINGER_C2H2_1"/>
    <property type="match status" value="1"/>
</dbReference>
<dbReference type="InterPro" id="IPR013087">
    <property type="entry name" value="Znf_C2H2_type"/>
</dbReference>
<dbReference type="GO" id="GO:0008270">
    <property type="term" value="F:zinc ion binding"/>
    <property type="evidence" value="ECO:0007669"/>
    <property type="project" value="InterPro"/>
</dbReference>
<dbReference type="EMBL" id="MN741019">
    <property type="protein sequence ID" value="QHU22923.1"/>
    <property type="molecule type" value="Genomic_DNA"/>
</dbReference>
<dbReference type="Gene3D" id="1.10.30.50">
    <property type="match status" value="1"/>
</dbReference>
<protein>
    <recommendedName>
        <fullName evidence="1">C2H2-type domain-containing protein</fullName>
    </recommendedName>
</protein>
<dbReference type="SMART" id="SM00507">
    <property type="entry name" value="HNHc"/>
    <property type="match status" value="1"/>
</dbReference>
<dbReference type="InterPro" id="IPR002711">
    <property type="entry name" value="HNH"/>
</dbReference>
<dbReference type="AlphaFoldDB" id="A0A6C0L056"/>
<dbReference type="InterPro" id="IPR003615">
    <property type="entry name" value="HNH_nuc"/>
</dbReference>